<feature type="domain" description="YjeF C-terminal" evidence="1">
    <location>
        <begin position="113"/>
        <end position="266"/>
    </location>
</feature>
<protein>
    <submittedName>
        <fullName evidence="2">Carbohydrate kinase</fullName>
    </submittedName>
</protein>
<comment type="caution">
    <text evidence="2">The sequence shown here is derived from an EMBL/GenBank/DDBJ whole genome shotgun (WGS) entry which is preliminary data.</text>
</comment>
<proteinExistence type="predicted"/>
<evidence type="ECO:0000313" key="3">
    <source>
        <dbReference type="Proteomes" id="UP000316238"/>
    </source>
</evidence>
<dbReference type="GO" id="GO:0016836">
    <property type="term" value="F:hydro-lyase activity"/>
    <property type="evidence" value="ECO:0007669"/>
    <property type="project" value="InterPro"/>
</dbReference>
<dbReference type="Gene3D" id="3.40.1190.20">
    <property type="match status" value="1"/>
</dbReference>
<dbReference type="SUPFAM" id="SSF53613">
    <property type="entry name" value="Ribokinase-like"/>
    <property type="match status" value="1"/>
</dbReference>
<keyword evidence="2" id="KW-0418">Kinase</keyword>
<reference evidence="2" key="1">
    <citation type="submission" date="2017-07" db="EMBL/GenBank/DDBJ databases">
        <title>The cable genome - Insights into the physiology and evolution of filamentous bacteria capable of sulfide oxidation via long distance electron transfer.</title>
        <authorList>
            <person name="Thorup C."/>
            <person name="Bjerg J.T."/>
            <person name="Schreiber L."/>
            <person name="Nielsen L.P."/>
            <person name="Kjeldsen K.U."/>
            <person name="Boesen T."/>
            <person name="Boggild A."/>
            <person name="Meysman F."/>
            <person name="Geelhoed J."/>
            <person name="Schramm A."/>
        </authorList>
    </citation>
    <scope>NUCLEOTIDE SEQUENCE [LARGE SCALE GENOMIC DNA]</scope>
    <source>
        <strain evidence="2">GS</strain>
    </source>
</reference>
<dbReference type="Proteomes" id="UP000316238">
    <property type="component" value="Unassembled WGS sequence"/>
</dbReference>
<dbReference type="InterPro" id="IPR029056">
    <property type="entry name" value="Ribokinase-like"/>
</dbReference>
<dbReference type="AlphaFoldDB" id="A0A521G5J7"/>
<name>A0A521G5J7_9BACT</name>
<sequence length="288" mass="30885">MLLLVGAVPADRLPLLIGPVSLSERGIKIDGHELPINRGNEAMMKAASLICQEYGVEMPIGMVAGDIGKREGSTAIYNHLAANLPTMGVKVMTMHYVMPDLKLNKKVLATVATMSEKPLMIADAGSMYVAKAGGDAKYYDVFTPDIGEATFLADEKADHPAYTRGFIFNMEDDVPELIRRAYAGGNATKTMFVKGAVDYICQDGEIVDTIRLPSIETMEPIGGTGDLITGMISGLMHAGRSPLLACRIAGRVNRAAGELANPTPATQVEEILRCLPKALEKVHKELGL</sequence>
<organism evidence="2 3">
    <name type="scientific">Candidatus Electronema aureum</name>
    <dbReference type="NCBI Taxonomy" id="2005002"/>
    <lineage>
        <taxon>Bacteria</taxon>
        <taxon>Pseudomonadati</taxon>
        <taxon>Thermodesulfobacteriota</taxon>
        <taxon>Desulfobulbia</taxon>
        <taxon>Desulfobulbales</taxon>
        <taxon>Desulfobulbaceae</taxon>
        <taxon>Candidatus Electronema</taxon>
    </lineage>
</organism>
<dbReference type="Pfam" id="PF01256">
    <property type="entry name" value="Carb_kinase"/>
    <property type="match status" value="1"/>
</dbReference>
<dbReference type="EMBL" id="NQJD01000001">
    <property type="protein sequence ID" value="TAA76289.1"/>
    <property type="molecule type" value="Genomic_DNA"/>
</dbReference>
<dbReference type="GO" id="GO:0016301">
    <property type="term" value="F:kinase activity"/>
    <property type="evidence" value="ECO:0007669"/>
    <property type="project" value="UniProtKB-KW"/>
</dbReference>
<keyword evidence="3" id="KW-1185">Reference proteome</keyword>
<evidence type="ECO:0000313" key="2">
    <source>
        <dbReference type="EMBL" id="TAA76289.1"/>
    </source>
</evidence>
<accession>A0A521G5J7</accession>
<gene>
    <name evidence="2" type="ORF">CDV28_101192</name>
</gene>
<evidence type="ECO:0000259" key="1">
    <source>
        <dbReference type="Pfam" id="PF01256"/>
    </source>
</evidence>
<dbReference type="InterPro" id="IPR000631">
    <property type="entry name" value="CARKD"/>
</dbReference>
<keyword evidence="2" id="KW-0808">Transferase</keyword>